<dbReference type="Pfam" id="PF13837">
    <property type="entry name" value="Myb_DNA-bind_4"/>
    <property type="match status" value="1"/>
</dbReference>
<dbReference type="RefSeq" id="XP_011640638.1">
    <property type="nucleotide sequence ID" value="XM_011642336.1"/>
</dbReference>
<gene>
    <name evidence="3" type="primary">LOC105429390</name>
</gene>
<protein>
    <submittedName>
        <fullName evidence="3">Trihelix transcription factor GT-2-like</fullName>
    </submittedName>
</protein>
<dbReference type="KEGG" id="pbar:105429390"/>
<dbReference type="InterPro" id="IPR044822">
    <property type="entry name" value="Myb_DNA-bind_4"/>
</dbReference>
<dbReference type="Proteomes" id="UP000504615">
    <property type="component" value="Unplaced"/>
</dbReference>
<dbReference type="Gene3D" id="1.10.10.60">
    <property type="entry name" value="Homeodomain-like"/>
    <property type="match status" value="1"/>
</dbReference>
<name>A0A6I9WE09_9HYME</name>
<organism evidence="2 3">
    <name type="scientific">Pogonomyrmex barbatus</name>
    <name type="common">red harvester ant</name>
    <dbReference type="NCBI Taxonomy" id="144034"/>
    <lineage>
        <taxon>Eukaryota</taxon>
        <taxon>Metazoa</taxon>
        <taxon>Ecdysozoa</taxon>
        <taxon>Arthropoda</taxon>
        <taxon>Hexapoda</taxon>
        <taxon>Insecta</taxon>
        <taxon>Pterygota</taxon>
        <taxon>Neoptera</taxon>
        <taxon>Endopterygota</taxon>
        <taxon>Hymenoptera</taxon>
        <taxon>Apocrita</taxon>
        <taxon>Aculeata</taxon>
        <taxon>Formicoidea</taxon>
        <taxon>Formicidae</taxon>
        <taxon>Myrmicinae</taxon>
        <taxon>Pogonomyrmex</taxon>
    </lineage>
</organism>
<evidence type="ECO:0000313" key="3">
    <source>
        <dbReference type="RefSeq" id="XP_011640638.1"/>
    </source>
</evidence>
<evidence type="ECO:0000259" key="1">
    <source>
        <dbReference type="Pfam" id="PF13837"/>
    </source>
</evidence>
<evidence type="ECO:0000313" key="2">
    <source>
        <dbReference type="Proteomes" id="UP000504615"/>
    </source>
</evidence>
<keyword evidence="2" id="KW-1185">Reference proteome</keyword>
<reference evidence="3" key="1">
    <citation type="submission" date="2025-08" db="UniProtKB">
        <authorList>
            <consortium name="RefSeq"/>
        </authorList>
    </citation>
    <scope>IDENTIFICATION</scope>
</reference>
<dbReference type="PANTHER" id="PTHR47595:SF1">
    <property type="entry name" value="MYB_SANT-LIKE DNA-BINDING DOMAIN-CONTAINING PROTEIN"/>
    <property type="match status" value="1"/>
</dbReference>
<sequence length="148" mass="17323">MCCTTDNKNILITWHDIPSNANELNNEDMNRKEDVYREAFSWTDTNTKLFLSLYKENIDLFVQRKIKTKKILWQKISEKMKIQGYNVSAIQVENKYKSLERSYKNVITHNKKSGRNRLNCPYETELAELLGGKHNIKPLLLSGNKGII</sequence>
<proteinExistence type="predicted"/>
<feature type="domain" description="Myb/SANT-like DNA-binding" evidence="1">
    <location>
        <begin position="41"/>
        <end position="128"/>
    </location>
</feature>
<accession>A0A6I9WE09</accession>
<dbReference type="GeneID" id="105429390"/>
<dbReference type="OrthoDB" id="7553966at2759"/>
<dbReference type="AlphaFoldDB" id="A0A6I9WE09"/>
<dbReference type="PANTHER" id="PTHR47595">
    <property type="entry name" value="HEAT SHOCK 70 KDA PROTEIN 14"/>
    <property type="match status" value="1"/>
</dbReference>